<dbReference type="InterPro" id="IPR001584">
    <property type="entry name" value="Integrase_cat-core"/>
</dbReference>
<evidence type="ECO:0000313" key="3">
    <source>
        <dbReference type="Proteomes" id="UP000494216"/>
    </source>
</evidence>
<dbReference type="Proteomes" id="UP000494216">
    <property type="component" value="Unassembled WGS sequence"/>
</dbReference>
<dbReference type="InterPro" id="IPR012337">
    <property type="entry name" value="RNaseH-like_sf"/>
</dbReference>
<dbReference type="SUPFAM" id="SSF53098">
    <property type="entry name" value="Ribonuclease H-like"/>
    <property type="match status" value="1"/>
</dbReference>
<gene>
    <name evidence="2" type="ORF">METHB2_940002</name>
</gene>
<comment type="caution">
    <text evidence="2">The sequence shown here is derived from an EMBL/GenBank/DDBJ whole genome shotgun (WGS) entry which is preliminary data.</text>
</comment>
<keyword evidence="3" id="KW-1185">Reference proteome</keyword>
<dbReference type="InterPro" id="IPR036397">
    <property type="entry name" value="RNaseH_sf"/>
</dbReference>
<proteinExistence type="predicted"/>
<evidence type="ECO:0000313" key="2">
    <source>
        <dbReference type="EMBL" id="CAA9893028.1"/>
    </source>
</evidence>
<organism evidence="2 3">
    <name type="scientific">Candidatus Methylobacter favarea</name>
    <dbReference type="NCBI Taxonomy" id="2707345"/>
    <lineage>
        <taxon>Bacteria</taxon>
        <taxon>Pseudomonadati</taxon>
        <taxon>Pseudomonadota</taxon>
        <taxon>Gammaproteobacteria</taxon>
        <taxon>Methylococcales</taxon>
        <taxon>Methylococcaceae</taxon>
        <taxon>Methylobacter</taxon>
    </lineage>
</organism>
<dbReference type="PROSITE" id="PS50994">
    <property type="entry name" value="INTEGRASE"/>
    <property type="match status" value="1"/>
</dbReference>
<reference evidence="2 3" key="1">
    <citation type="submission" date="2020-02" db="EMBL/GenBank/DDBJ databases">
        <authorList>
            <person name="Hogendoorn C."/>
        </authorList>
    </citation>
    <scope>NUCLEOTIDE SEQUENCE [LARGE SCALE GENOMIC DNA]</scope>
    <source>
        <strain evidence="2">METHB21</strain>
    </source>
</reference>
<protein>
    <submittedName>
        <fullName evidence="2">Transposase</fullName>
    </submittedName>
</protein>
<sequence length="177" mass="20028">MLSAVDEAVIVETRRKSLLPLDDLYDLLPYEEKAATKTFKAYEPGYLHIDTASINLGKDKFYLFVAFDRAARYVYLELHGNKRMETADFLGNALAQYPFKIEKILTDNGIEFSYNSLPGGKKPKSKEHPFAFLYKDRQIEHCTTLVKHPWTNGGVEAMNKKVKANTPNAATTTTLTS</sequence>
<dbReference type="EMBL" id="CADCXN010000129">
    <property type="protein sequence ID" value="CAA9893028.1"/>
    <property type="molecule type" value="Genomic_DNA"/>
</dbReference>
<evidence type="ECO:0000259" key="1">
    <source>
        <dbReference type="PROSITE" id="PS50994"/>
    </source>
</evidence>
<dbReference type="Gene3D" id="3.30.420.10">
    <property type="entry name" value="Ribonuclease H-like superfamily/Ribonuclease H"/>
    <property type="match status" value="1"/>
</dbReference>
<dbReference type="AlphaFoldDB" id="A0A8S0XW70"/>
<dbReference type="GO" id="GO:0003676">
    <property type="term" value="F:nucleic acid binding"/>
    <property type="evidence" value="ECO:0007669"/>
    <property type="project" value="InterPro"/>
</dbReference>
<name>A0A8S0XW70_9GAMM</name>
<feature type="domain" description="Integrase catalytic" evidence="1">
    <location>
        <begin position="40"/>
        <end position="177"/>
    </location>
</feature>
<dbReference type="GO" id="GO:0015074">
    <property type="term" value="P:DNA integration"/>
    <property type="evidence" value="ECO:0007669"/>
    <property type="project" value="InterPro"/>
</dbReference>
<accession>A0A8S0XW70</accession>